<evidence type="ECO:0000256" key="1">
    <source>
        <dbReference type="SAM" id="Phobius"/>
    </source>
</evidence>
<gene>
    <name evidence="2" type="ORF">WR25_06637</name>
</gene>
<dbReference type="Proteomes" id="UP000218231">
    <property type="component" value="Unassembled WGS sequence"/>
</dbReference>
<accession>A0A2A2JU87</accession>
<feature type="transmembrane region" description="Helical" evidence="1">
    <location>
        <begin position="44"/>
        <end position="67"/>
    </location>
</feature>
<reference evidence="2 3" key="1">
    <citation type="journal article" date="2017" name="Curr. Biol.">
        <title>Genome architecture and evolution of a unichromosomal asexual nematode.</title>
        <authorList>
            <person name="Fradin H."/>
            <person name="Zegar C."/>
            <person name="Gutwein M."/>
            <person name="Lucas J."/>
            <person name="Kovtun M."/>
            <person name="Corcoran D."/>
            <person name="Baugh L.R."/>
            <person name="Kiontke K."/>
            <person name="Gunsalus K."/>
            <person name="Fitch D.H."/>
            <person name="Piano F."/>
        </authorList>
    </citation>
    <scope>NUCLEOTIDE SEQUENCE [LARGE SCALE GENOMIC DNA]</scope>
    <source>
        <strain evidence="2">PF1309</strain>
    </source>
</reference>
<keyword evidence="1" id="KW-0472">Membrane</keyword>
<proteinExistence type="predicted"/>
<organism evidence="2 3">
    <name type="scientific">Diploscapter pachys</name>
    <dbReference type="NCBI Taxonomy" id="2018661"/>
    <lineage>
        <taxon>Eukaryota</taxon>
        <taxon>Metazoa</taxon>
        <taxon>Ecdysozoa</taxon>
        <taxon>Nematoda</taxon>
        <taxon>Chromadorea</taxon>
        <taxon>Rhabditida</taxon>
        <taxon>Rhabditina</taxon>
        <taxon>Rhabditomorpha</taxon>
        <taxon>Rhabditoidea</taxon>
        <taxon>Rhabditidae</taxon>
        <taxon>Diploscapter</taxon>
    </lineage>
</organism>
<keyword evidence="3" id="KW-1185">Reference proteome</keyword>
<evidence type="ECO:0000313" key="2">
    <source>
        <dbReference type="EMBL" id="PAV65233.1"/>
    </source>
</evidence>
<comment type="caution">
    <text evidence="2">The sequence shown here is derived from an EMBL/GenBank/DDBJ whole genome shotgun (WGS) entry which is preliminary data.</text>
</comment>
<evidence type="ECO:0000313" key="3">
    <source>
        <dbReference type="Proteomes" id="UP000218231"/>
    </source>
</evidence>
<protein>
    <submittedName>
        <fullName evidence="2">Uncharacterized protein</fullName>
    </submittedName>
</protein>
<dbReference type="AlphaFoldDB" id="A0A2A2JU87"/>
<dbReference type="EMBL" id="LIAE01010215">
    <property type="protein sequence ID" value="PAV65233.1"/>
    <property type="molecule type" value="Genomic_DNA"/>
</dbReference>
<sequence>MGQNPKGKNGRASRGTAVVGRTILRKVPERAARRCRLDTVQERLLQVCVIVWREVMFVYLLVVLPGYPSKDN</sequence>
<name>A0A2A2JU87_9BILA</name>
<keyword evidence="1" id="KW-0812">Transmembrane</keyword>
<keyword evidence="1" id="KW-1133">Transmembrane helix</keyword>